<feature type="transmembrane region" description="Helical" evidence="1">
    <location>
        <begin position="72"/>
        <end position="95"/>
    </location>
</feature>
<accession>A0ABW3Y546</accession>
<dbReference type="PANTHER" id="PTHR34220:SF7">
    <property type="entry name" value="SENSOR HISTIDINE KINASE YPDA"/>
    <property type="match status" value="1"/>
</dbReference>
<dbReference type="Pfam" id="PF14501">
    <property type="entry name" value="HATPase_c_5"/>
    <property type="match status" value="1"/>
</dbReference>
<evidence type="ECO:0000259" key="2">
    <source>
        <dbReference type="Pfam" id="PF06580"/>
    </source>
</evidence>
<dbReference type="SUPFAM" id="SSF55874">
    <property type="entry name" value="ATPase domain of HSP90 chaperone/DNA topoisomerase II/histidine kinase"/>
    <property type="match status" value="1"/>
</dbReference>
<dbReference type="InterPro" id="IPR010559">
    <property type="entry name" value="Sig_transdc_His_kin_internal"/>
</dbReference>
<evidence type="ECO:0000313" key="4">
    <source>
        <dbReference type="EMBL" id="MFD1315874.1"/>
    </source>
</evidence>
<dbReference type="GO" id="GO:0004673">
    <property type="term" value="F:protein histidine kinase activity"/>
    <property type="evidence" value="ECO:0007669"/>
    <property type="project" value="UniProtKB-EC"/>
</dbReference>
<name>A0ABW3Y546_9FLAO</name>
<dbReference type="Pfam" id="PF06580">
    <property type="entry name" value="His_kinase"/>
    <property type="match status" value="1"/>
</dbReference>
<dbReference type="InterPro" id="IPR036890">
    <property type="entry name" value="HATPase_C_sf"/>
</dbReference>
<organism evidence="4 5">
    <name type="scientific">Namhaeicola litoreus</name>
    <dbReference type="NCBI Taxonomy" id="1052145"/>
    <lineage>
        <taxon>Bacteria</taxon>
        <taxon>Pseudomonadati</taxon>
        <taxon>Bacteroidota</taxon>
        <taxon>Flavobacteriia</taxon>
        <taxon>Flavobacteriales</taxon>
        <taxon>Flavobacteriaceae</taxon>
        <taxon>Namhaeicola</taxon>
    </lineage>
</organism>
<keyword evidence="4" id="KW-0808">Transferase</keyword>
<feature type="transmembrane region" description="Helical" evidence="1">
    <location>
        <begin position="42"/>
        <end position="60"/>
    </location>
</feature>
<keyword evidence="1" id="KW-1133">Transmembrane helix</keyword>
<dbReference type="InterPro" id="IPR050640">
    <property type="entry name" value="Bact_2-comp_sensor_kinase"/>
</dbReference>
<evidence type="ECO:0000256" key="1">
    <source>
        <dbReference type="SAM" id="Phobius"/>
    </source>
</evidence>
<gene>
    <name evidence="4" type="ORF">ACFQ39_09615</name>
</gene>
<feature type="transmembrane region" description="Helical" evidence="1">
    <location>
        <begin position="12"/>
        <end position="30"/>
    </location>
</feature>
<keyword evidence="1" id="KW-0812">Transmembrane</keyword>
<evidence type="ECO:0000259" key="3">
    <source>
        <dbReference type="Pfam" id="PF14501"/>
    </source>
</evidence>
<keyword evidence="5" id="KW-1185">Reference proteome</keyword>
<dbReference type="PANTHER" id="PTHR34220">
    <property type="entry name" value="SENSOR HISTIDINE KINASE YPDA"/>
    <property type="match status" value="1"/>
</dbReference>
<feature type="transmembrane region" description="Helical" evidence="1">
    <location>
        <begin position="115"/>
        <end position="136"/>
    </location>
</feature>
<dbReference type="EC" id="2.7.13.3" evidence="4"/>
<protein>
    <submittedName>
        <fullName evidence="4">Sensor histidine kinase</fullName>
        <ecNumber evidence="4">2.7.13.3</ecNumber>
    </submittedName>
</protein>
<dbReference type="Proteomes" id="UP001597201">
    <property type="component" value="Unassembled WGS sequence"/>
</dbReference>
<reference evidence="5" key="1">
    <citation type="journal article" date="2019" name="Int. J. Syst. Evol. Microbiol.">
        <title>The Global Catalogue of Microorganisms (GCM) 10K type strain sequencing project: providing services to taxonomists for standard genome sequencing and annotation.</title>
        <authorList>
            <consortium name="The Broad Institute Genomics Platform"/>
            <consortium name="The Broad Institute Genome Sequencing Center for Infectious Disease"/>
            <person name="Wu L."/>
            <person name="Ma J."/>
        </authorList>
    </citation>
    <scope>NUCLEOTIDE SEQUENCE [LARGE SCALE GENOMIC DNA]</scope>
    <source>
        <strain evidence="5">CCUG 61485</strain>
    </source>
</reference>
<keyword evidence="1" id="KW-0472">Membrane</keyword>
<comment type="caution">
    <text evidence="4">The sequence shown here is derived from an EMBL/GenBank/DDBJ whole genome shotgun (WGS) entry which is preliminary data.</text>
</comment>
<feature type="domain" description="Sensor histidine kinase NatK-like C-terminal" evidence="3">
    <location>
        <begin position="257"/>
        <end position="339"/>
    </location>
</feature>
<dbReference type="EMBL" id="JBHTMY010000003">
    <property type="protein sequence ID" value="MFD1315874.1"/>
    <property type="molecule type" value="Genomic_DNA"/>
</dbReference>
<feature type="domain" description="Signal transduction histidine kinase internal region" evidence="2">
    <location>
        <begin position="156"/>
        <end position="233"/>
    </location>
</feature>
<keyword evidence="4" id="KW-0418">Kinase</keyword>
<dbReference type="Gene3D" id="3.30.565.10">
    <property type="entry name" value="Histidine kinase-like ATPase, C-terminal domain"/>
    <property type="match status" value="1"/>
</dbReference>
<evidence type="ECO:0000313" key="5">
    <source>
        <dbReference type="Proteomes" id="UP001597201"/>
    </source>
</evidence>
<sequence>MIKSHRIKLKYHVIFWSIYFFFNVIRWGSYFNDYQYSLKSNLVEFPLHMIITYTTIYYLIPNYIATKKFIQFLIYFGLLLGGIYFLRTGLNYIFVSKNLWPEADGIHQAYTFNHVVAVIIGEVYVVALASAIKLTYDWGEEKRKNNELLQLQTKTELDFLKSQIQPHFFFNTLNNLYALTIMKSDNAPEVVVKLSDMMQYVLYEVNNPFVDILKEINYIQAYIELEELRFGDKVKTDISLIGDFSGIQVPPLILLTFVENCFKHGARNSDKLKISITFESKKDTIYFNVANTIDGTPKKKTNHGIGLENVKRRLDLIYGKKYNLSTKIENHKYIVNLELSVI</sequence>
<dbReference type="RefSeq" id="WP_377178463.1">
    <property type="nucleotide sequence ID" value="NZ_JBHTMY010000003.1"/>
</dbReference>
<dbReference type="InterPro" id="IPR032834">
    <property type="entry name" value="NatK-like_C"/>
</dbReference>
<proteinExistence type="predicted"/>